<evidence type="ECO:0000313" key="1">
    <source>
        <dbReference type="EnsemblPlants" id="cds.evm.model.ctgX3.18"/>
    </source>
</evidence>
<dbReference type="Gramene" id="evm.model.ctgX3.18">
    <property type="protein sequence ID" value="cds.evm.model.ctgX3.18"/>
    <property type="gene ID" value="evm.TU.ctgX3.18"/>
</dbReference>
<organism evidence="1 2">
    <name type="scientific">Cannabis sativa</name>
    <name type="common">Hemp</name>
    <name type="synonym">Marijuana</name>
    <dbReference type="NCBI Taxonomy" id="3483"/>
    <lineage>
        <taxon>Eukaryota</taxon>
        <taxon>Viridiplantae</taxon>
        <taxon>Streptophyta</taxon>
        <taxon>Embryophyta</taxon>
        <taxon>Tracheophyta</taxon>
        <taxon>Spermatophyta</taxon>
        <taxon>Magnoliopsida</taxon>
        <taxon>eudicotyledons</taxon>
        <taxon>Gunneridae</taxon>
        <taxon>Pentapetalae</taxon>
        <taxon>rosids</taxon>
        <taxon>fabids</taxon>
        <taxon>Rosales</taxon>
        <taxon>Cannabaceae</taxon>
        <taxon>Cannabis</taxon>
    </lineage>
</organism>
<accession>A0A803QS76</accession>
<proteinExistence type="predicted"/>
<reference evidence="1" key="1">
    <citation type="submission" date="2021-03" db="UniProtKB">
        <authorList>
            <consortium name="EnsemblPlants"/>
        </authorList>
    </citation>
    <scope>IDENTIFICATION</scope>
</reference>
<dbReference type="EnsemblPlants" id="evm.model.ctgX3.18">
    <property type="protein sequence ID" value="cds.evm.model.ctgX3.18"/>
    <property type="gene ID" value="evm.TU.ctgX3.18"/>
</dbReference>
<sequence length="198" mass="21217">MTVAGVRNKPLEMVPLRYLSDLLQASQCDTVGALRNWLSSLMRKATSGTGFSEDIYGVPGIGSKGCAIGKDVPILWAAWSDPKPVGGLVELVELLLAKCRTPPNLALPKATLACILIAIESLKHQISIINKGTRNSQRVSNGLNLLNEFRDGQTAIMNMIRSTIKKSCGRRNIGEQVLIKIMSYHSLGASVAGAMAGD</sequence>
<evidence type="ECO:0000313" key="2">
    <source>
        <dbReference type="Proteomes" id="UP000596661"/>
    </source>
</evidence>
<dbReference type="Proteomes" id="UP000596661">
    <property type="component" value="Unassembled WGS sequence"/>
</dbReference>
<protein>
    <submittedName>
        <fullName evidence="1">Uncharacterized protein</fullName>
    </submittedName>
</protein>
<dbReference type="AlphaFoldDB" id="A0A803QS76"/>
<name>A0A803QS76_CANSA</name>
<keyword evidence="2" id="KW-1185">Reference proteome</keyword>